<dbReference type="PANTHER" id="PTHR43591">
    <property type="entry name" value="METHYLTRANSFERASE"/>
    <property type="match status" value="1"/>
</dbReference>
<protein>
    <submittedName>
        <fullName evidence="2">S-adenosyl-L-methionine-dependent methyltransferase</fullName>
    </submittedName>
</protein>
<proteinExistence type="inferred from homology"/>
<dbReference type="GO" id="GO:0032259">
    <property type="term" value="P:methylation"/>
    <property type="evidence" value="ECO:0007669"/>
    <property type="project" value="UniProtKB-KW"/>
</dbReference>
<keyword evidence="3" id="KW-1185">Reference proteome</keyword>
<dbReference type="GO" id="GO:0008168">
    <property type="term" value="F:methyltransferase activity"/>
    <property type="evidence" value="ECO:0007669"/>
    <property type="project" value="UniProtKB-KW"/>
</dbReference>
<reference evidence="2" key="2">
    <citation type="submission" date="2023-05" db="EMBL/GenBank/DDBJ databases">
        <authorList>
            <consortium name="Lawrence Berkeley National Laboratory"/>
            <person name="Steindorff A."/>
            <person name="Hensen N."/>
            <person name="Bonometti L."/>
            <person name="Westerberg I."/>
            <person name="Brannstrom I.O."/>
            <person name="Guillou S."/>
            <person name="Cros-Aarteil S."/>
            <person name="Calhoun S."/>
            <person name="Haridas S."/>
            <person name="Kuo A."/>
            <person name="Mondo S."/>
            <person name="Pangilinan J."/>
            <person name="Riley R."/>
            <person name="Labutti K."/>
            <person name="Andreopoulos B."/>
            <person name="Lipzen A."/>
            <person name="Chen C."/>
            <person name="Yanf M."/>
            <person name="Daum C."/>
            <person name="Ng V."/>
            <person name="Clum A."/>
            <person name="Ohm R."/>
            <person name="Martin F."/>
            <person name="Silar P."/>
            <person name="Natvig D."/>
            <person name="Lalanne C."/>
            <person name="Gautier V."/>
            <person name="Ament-Velasquez S.L."/>
            <person name="Kruys A."/>
            <person name="Hutchinson M.I."/>
            <person name="Powell A.J."/>
            <person name="Barry K."/>
            <person name="Miller A.N."/>
            <person name="Grigoriev I.V."/>
            <person name="Debuchy R."/>
            <person name="Gladieux P."/>
            <person name="Thoren M.H."/>
            <person name="Johannesson H."/>
        </authorList>
    </citation>
    <scope>NUCLEOTIDE SEQUENCE</scope>
    <source>
        <strain evidence="2">PSN243</strain>
    </source>
</reference>
<organism evidence="2 3">
    <name type="scientific">Podospora aff. communis PSN243</name>
    <dbReference type="NCBI Taxonomy" id="3040156"/>
    <lineage>
        <taxon>Eukaryota</taxon>
        <taxon>Fungi</taxon>
        <taxon>Dikarya</taxon>
        <taxon>Ascomycota</taxon>
        <taxon>Pezizomycotina</taxon>
        <taxon>Sordariomycetes</taxon>
        <taxon>Sordariomycetidae</taxon>
        <taxon>Sordariales</taxon>
        <taxon>Podosporaceae</taxon>
        <taxon>Podospora</taxon>
    </lineage>
</organism>
<dbReference type="SUPFAM" id="SSF53335">
    <property type="entry name" value="S-adenosyl-L-methionine-dependent methyltransferases"/>
    <property type="match status" value="1"/>
</dbReference>
<evidence type="ECO:0000313" key="3">
    <source>
        <dbReference type="Proteomes" id="UP001321760"/>
    </source>
</evidence>
<dbReference type="EMBL" id="MU865933">
    <property type="protein sequence ID" value="KAK4450387.1"/>
    <property type="molecule type" value="Genomic_DNA"/>
</dbReference>
<dbReference type="CDD" id="cd02440">
    <property type="entry name" value="AdoMet_MTases"/>
    <property type="match status" value="1"/>
</dbReference>
<gene>
    <name evidence="2" type="ORF">QBC34DRAFT_78973</name>
</gene>
<comment type="similarity">
    <text evidence="1">Belongs to the methyltransferase superfamily. LaeA methyltransferase family.</text>
</comment>
<comment type="caution">
    <text evidence="2">The sequence shown here is derived from an EMBL/GenBank/DDBJ whole genome shotgun (WGS) entry which is preliminary data.</text>
</comment>
<dbReference type="Proteomes" id="UP001321760">
    <property type="component" value="Unassembled WGS sequence"/>
</dbReference>
<dbReference type="InterPro" id="IPR029063">
    <property type="entry name" value="SAM-dependent_MTases_sf"/>
</dbReference>
<dbReference type="PANTHER" id="PTHR43591:SF10">
    <property type="entry name" value="ABC TRANSMEMBRANE TYPE-1 DOMAIN-CONTAINING PROTEIN-RELATED"/>
    <property type="match status" value="1"/>
</dbReference>
<reference evidence="2" key="1">
    <citation type="journal article" date="2023" name="Mol. Phylogenet. Evol.">
        <title>Genome-scale phylogeny and comparative genomics of the fungal order Sordariales.</title>
        <authorList>
            <person name="Hensen N."/>
            <person name="Bonometti L."/>
            <person name="Westerberg I."/>
            <person name="Brannstrom I.O."/>
            <person name="Guillou S."/>
            <person name="Cros-Aarteil S."/>
            <person name="Calhoun S."/>
            <person name="Haridas S."/>
            <person name="Kuo A."/>
            <person name="Mondo S."/>
            <person name="Pangilinan J."/>
            <person name="Riley R."/>
            <person name="LaButti K."/>
            <person name="Andreopoulos B."/>
            <person name="Lipzen A."/>
            <person name="Chen C."/>
            <person name="Yan M."/>
            <person name="Daum C."/>
            <person name="Ng V."/>
            <person name="Clum A."/>
            <person name="Steindorff A."/>
            <person name="Ohm R.A."/>
            <person name="Martin F."/>
            <person name="Silar P."/>
            <person name="Natvig D.O."/>
            <person name="Lalanne C."/>
            <person name="Gautier V."/>
            <person name="Ament-Velasquez S.L."/>
            <person name="Kruys A."/>
            <person name="Hutchinson M.I."/>
            <person name="Powell A.J."/>
            <person name="Barry K."/>
            <person name="Miller A.N."/>
            <person name="Grigoriev I.V."/>
            <person name="Debuchy R."/>
            <person name="Gladieux P."/>
            <person name="Hiltunen Thoren M."/>
            <person name="Johannesson H."/>
        </authorList>
    </citation>
    <scope>NUCLEOTIDE SEQUENCE</scope>
    <source>
        <strain evidence="2">PSN243</strain>
    </source>
</reference>
<sequence length="337" mass="37859">MTEPSNTQPEAAAIPVDLADDGESILESDNASSTASLTSSVLAYRKIHGRTYQNFRTSVEYWAPNDEQQNEGLDINHQMMLILNDNKLYHSPIGPNPQRVIDIGTGTGIWAVDFADEHPSAVVIGTDVSPIQPTWVPPNIKFELDDAKAVPWPYPDNHFDFLHMRLLIGSINDWPAVYNEIFRVLKPGGWVEHTEYDCAVVSDDNSQPADAALARWGPLFLEAGEKTGQKFDLARDQKLLKWMKGAGLTAIKEYPFKLPLGSWPKERKMKDVGNLNLVMTDKSLEGYALYLFTQVLGWSVEETHVYLAKARKELRNKSIHTYYAGITVCGQKPKRNE</sequence>
<evidence type="ECO:0000256" key="1">
    <source>
        <dbReference type="ARBA" id="ARBA00038158"/>
    </source>
</evidence>
<dbReference type="AlphaFoldDB" id="A0AAV9GR26"/>
<keyword evidence="2" id="KW-0489">Methyltransferase</keyword>
<accession>A0AAV9GR26</accession>
<dbReference type="Pfam" id="PF13489">
    <property type="entry name" value="Methyltransf_23"/>
    <property type="match status" value="1"/>
</dbReference>
<dbReference type="Gene3D" id="3.40.50.150">
    <property type="entry name" value="Vaccinia Virus protein VP39"/>
    <property type="match status" value="1"/>
</dbReference>
<evidence type="ECO:0000313" key="2">
    <source>
        <dbReference type="EMBL" id="KAK4450387.1"/>
    </source>
</evidence>
<keyword evidence="2" id="KW-0808">Transferase</keyword>
<name>A0AAV9GR26_9PEZI</name>